<dbReference type="Pfam" id="PF13581">
    <property type="entry name" value="HATPase_c_2"/>
    <property type="match status" value="1"/>
</dbReference>
<keyword evidence="1" id="KW-0418">Kinase</keyword>
<dbReference type="InterPro" id="IPR036890">
    <property type="entry name" value="HATPase_C_sf"/>
</dbReference>
<dbReference type="Proteomes" id="UP000460272">
    <property type="component" value="Unassembled WGS sequence"/>
</dbReference>
<reference evidence="4 5" key="1">
    <citation type="submission" date="2018-11" db="EMBL/GenBank/DDBJ databases">
        <title>Trebonia kvetii gen.nov., sp.nov., a novel acidophilic actinobacterium, and proposal of the new actinobacterial family Treboniaceae fam. nov.</title>
        <authorList>
            <person name="Rapoport D."/>
            <person name="Sagova-Mareckova M."/>
            <person name="Sedlacek I."/>
            <person name="Provaznik J."/>
            <person name="Kralova S."/>
            <person name="Pavlinic D."/>
            <person name="Benes V."/>
            <person name="Kopecky J."/>
        </authorList>
    </citation>
    <scope>NUCLEOTIDE SEQUENCE [LARGE SCALE GENOMIC DNA]</scope>
    <source>
        <strain evidence="4 5">15Tr583</strain>
    </source>
</reference>
<dbReference type="GO" id="GO:0004674">
    <property type="term" value="F:protein serine/threonine kinase activity"/>
    <property type="evidence" value="ECO:0007669"/>
    <property type="project" value="UniProtKB-KW"/>
</dbReference>
<dbReference type="PANTHER" id="PTHR35526">
    <property type="entry name" value="ANTI-SIGMA-F FACTOR RSBW-RELATED"/>
    <property type="match status" value="1"/>
</dbReference>
<keyword evidence="5" id="KW-1185">Reference proteome</keyword>
<dbReference type="GO" id="GO:0005524">
    <property type="term" value="F:ATP binding"/>
    <property type="evidence" value="ECO:0007669"/>
    <property type="project" value="UniProtKB-KW"/>
</dbReference>
<feature type="domain" description="Histidine kinase/HSP90-like ATPase" evidence="3">
    <location>
        <begin position="31"/>
        <end position="150"/>
    </location>
</feature>
<dbReference type="InterPro" id="IPR050267">
    <property type="entry name" value="Anti-sigma-factor_SerPK"/>
</dbReference>
<comment type="caution">
    <text evidence="4">The sequence shown here is derived from an EMBL/GenBank/DDBJ whole genome shotgun (WGS) entry which is preliminary data.</text>
</comment>
<dbReference type="PANTHER" id="PTHR35526:SF3">
    <property type="entry name" value="ANTI-SIGMA-F FACTOR RSBW"/>
    <property type="match status" value="1"/>
</dbReference>
<keyword evidence="1" id="KW-0723">Serine/threonine-protein kinase</keyword>
<proteinExistence type="predicted"/>
<dbReference type="RefSeq" id="WP_145853785.1">
    <property type="nucleotide sequence ID" value="NZ_RPFW01000003.1"/>
</dbReference>
<keyword evidence="4" id="KW-0067">ATP-binding</keyword>
<dbReference type="SUPFAM" id="SSF55874">
    <property type="entry name" value="ATPase domain of HSP90 chaperone/DNA topoisomerase II/histidine kinase"/>
    <property type="match status" value="1"/>
</dbReference>
<name>A0A6P2C0C1_9ACTN</name>
<accession>A0A6P2C0C1</accession>
<evidence type="ECO:0000256" key="1">
    <source>
        <dbReference type="ARBA" id="ARBA00022527"/>
    </source>
</evidence>
<evidence type="ECO:0000259" key="3">
    <source>
        <dbReference type="Pfam" id="PF13581"/>
    </source>
</evidence>
<evidence type="ECO:0000256" key="2">
    <source>
        <dbReference type="SAM" id="MobiDB-lite"/>
    </source>
</evidence>
<sequence length="160" mass="16299">MPGEKERRVPRPGGAAPPASPPLAQDFNAGSLYALRSAVAAHAAAAGLSRAQVYDITAAAHELAANAVLHGAGHGTLRLWAQDEYLWCAVADDGATGNGAGPAGPGDARAHEADGSPWPVVHGHGLWMVGEIADDVRVDRGHAGTVITARFAIHSDGDGH</sequence>
<organism evidence="4 5">
    <name type="scientific">Trebonia kvetii</name>
    <dbReference type="NCBI Taxonomy" id="2480626"/>
    <lineage>
        <taxon>Bacteria</taxon>
        <taxon>Bacillati</taxon>
        <taxon>Actinomycetota</taxon>
        <taxon>Actinomycetes</taxon>
        <taxon>Streptosporangiales</taxon>
        <taxon>Treboniaceae</taxon>
        <taxon>Trebonia</taxon>
    </lineage>
</organism>
<dbReference type="InterPro" id="IPR003594">
    <property type="entry name" value="HATPase_dom"/>
</dbReference>
<dbReference type="Gene3D" id="3.30.565.10">
    <property type="entry name" value="Histidine kinase-like ATPase, C-terminal domain"/>
    <property type="match status" value="1"/>
</dbReference>
<gene>
    <name evidence="4" type="ORF">EAS64_15890</name>
</gene>
<keyword evidence="1" id="KW-0808">Transferase</keyword>
<evidence type="ECO:0000313" key="5">
    <source>
        <dbReference type="Proteomes" id="UP000460272"/>
    </source>
</evidence>
<dbReference type="OrthoDB" id="4350801at2"/>
<dbReference type="EMBL" id="RPFW01000003">
    <property type="protein sequence ID" value="TVZ03915.1"/>
    <property type="molecule type" value="Genomic_DNA"/>
</dbReference>
<dbReference type="AlphaFoldDB" id="A0A6P2C0C1"/>
<keyword evidence="4" id="KW-0547">Nucleotide-binding</keyword>
<protein>
    <submittedName>
        <fullName evidence="4">ATP-binding protein</fullName>
    </submittedName>
</protein>
<feature type="region of interest" description="Disordered" evidence="2">
    <location>
        <begin position="1"/>
        <end position="23"/>
    </location>
</feature>
<evidence type="ECO:0000313" key="4">
    <source>
        <dbReference type="EMBL" id="TVZ03915.1"/>
    </source>
</evidence>